<sequence>MDIRVICSSDIAADTDEKSFDVLCYGTAAADFLCHFKTFKQNKEDPLTTLGILFSVNQMLYLLIAMWIYPTIPEKMLMVIAMIFGAHLMPYSWLYRSKSYFAFSIIIPITALIVGLIYEPFILAAVMIIFEAIFSLFLLHEVKSRNHFQKSLSPIISFRPFVTNIAVKSKIM</sequence>
<dbReference type="EMBL" id="JACHHK010000001">
    <property type="protein sequence ID" value="MBB5182418.1"/>
    <property type="molecule type" value="Genomic_DNA"/>
</dbReference>
<feature type="transmembrane region" description="Helical" evidence="1">
    <location>
        <begin position="100"/>
        <end position="118"/>
    </location>
</feature>
<feature type="transmembrane region" description="Helical" evidence="1">
    <location>
        <begin position="47"/>
        <end position="69"/>
    </location>
</feature>
<keyword evidence="1" id="KW-1133">Transmembrane helix</keyword>
<feature type="transmembrane region" description="Helical" evidence="1">
    <location>
        <begin position="124"/>
        <end position="142"/>
    </location>
</feature>
<keyword evidence="1" id="KW-0472">Membrane</keyword>
<feature type="transmembrane region" description="Helical" evidence="1">
    <location>
        <begin position="75"/>
        <end position="93"/>
    </location>
</feature>
<evidence type="ECO:0000256" key="1">
    <source>
        <dbReference type="SAM" id="Phobius"/>
    </source>
</evidence>
<dbReference type="Proteomes" id="UP000539953">
    <property type="component" value="Unassembled WGS sequence"/>
</dbReference>
<organism evidence="2 3">
    <name type="scientific">Catenisphaera adipataccumulans</name>
    <dbReference type="NCBI Taxonomy" id="700500"/>
    <lineage>
        <taxon>Bacteria</taxon>
        <taxon>Bacillati</taxon>
        <taxon>Bacillota</taxon>
        <taxon>Erysipelotrichia</taxon>
        <taxon>Erysipelotrichales</taxon>
        <taxon>Erysipelotrichaceae</taxon>
        <taxon>Catenisphaera</taxon>
    </lineage>
</organism>
<keyword evidence="1" id="KW-0812">Transmembrane</keyword>
<keyword evidence="3" id="KW-1185">Reference proteome</keyword>
<evidence type="ECO:0000313" key="2">
    <source>
        <dbReference type="EMBL" id="MBB5182418.1"/>
    </source>
</evidence>
<dbReference type="AlphaFoldDB" id="A0A7W8CXT8"/>
<comment type="caution">
    <text evidence="2">The sequence shown here is derived from an EMBL/GenBank/DDBJ whole genome shotgun (WGS) entry which is preliminary data.</text>
</comment>
<protein>
    <submittedName>
        <fullName evidence="2">Membrane protein YdbS with pleckstrin-like domain</fullName>
    </submittedName>
</protein>
<gene>
    <name evidence="2" type="ORF">HNQ47_000421</name>
</gene>
<reference evidence="2 3" key="1">
    <citation type="submission" date="2020-08" db="EMBL/GenBank/DDBJ databases">
        <title>Genomic Encyclopedia of Type Strains, Phase IV (KMG-IV): sequencing the most valuable type-strain genomes for metagenomic binning, comparative biology and taxonomic classification.</title>
        <authorList>
            <person name="Goeker M."/>
        </authorList>
    </citation>
    <scope>NUCLEOTIDE SEQUENCE [LARGE SCALE GENOMIC DNA]</scope>
    <source>
        <strain evidence="2 3">DSM 25799</strain>
    </source>
</reference>
<name>A0A7W8CXT8_9FIRM</name>
<dbReference type="Pfam" id="PF22765">
    <property type="entry name" value="DUF7010"/>
    <property type="match status" value="1"/>
</dbReference>
<proteinExistence type="predicted"/>
<accession>A0A7W8CXT8</accession>
<dbReference type="InterPro" id="IPR053824">
    <property type="entry name" value="DUF7010"/>
</dbReference>
<evidence type="ECO:0000313" key="3">
    <source>
        <dbReference type="Proteomes" id="UP000539953"/>
    </source>
</evidence>